<evidence type="ECO:0000259" key="3">
    <source>
        <dbReference type="Pfam" id="PF23622"/>
    </source>
</evidence>
<accession>A0A1Z5RG48</accession>
<dbReference type="InParanoid" id="A0A1Z5RG48"/>
<feature type="domain" description="F-box" evidence="2">
    <location>
        <begin position="50"/>
        <end position="86"/>
    </location>
</feature>
<dbReference type="PANTHER" id="PTHR34145:SF16">
    <property type="entry name" value="F-BOX DOMAIN-CONTAINING PROTEIN"/>
    <property type="match status" value="1"/>
</dbReference>
<dbReference type="InterPro" id="IPR032675">
    <property type="entry name" value="LRR_dom_sf"/>
</dbReference>
<dbReference type="PANTHER" id="PTHR34145">
    <property type="entry name" value="OS02G0105600 PROTEIN"/>
    <property type="match status" value="1"/>
</dbReference>
<evidence type="ECO:0000313" key="5">
    <source>
        <dbReference type="Proteomes" id="UP000000768"/>
    </source>
</evidence>
<evidence type="ECO:0000313" key="4">
    <source>
        <dbReference type="EMBL" id="OQU82708.1"/>
    </source>
</evidence>
<feature type="domain" description="At1g61320/AtMIF1 LRR" evidence="3">
    <location>
        <begin position="121"/>
        <end position="495"/>
    </location>
</feature>
<organism evidence="4 5">
    <name type="scientific">Sorghum bicolor</name>
    <name type="common">Sorghum</name>
    <name type="synonym">Sorghum vulgare</name>
    <dbReference type="NCBI Taxonomy" id="4558"/>
    <lineage>
        <taxon>Eukaryota</taxon>
        <taxon>Viridiplantae</taxon>
        <taxon>Streptophyta</taxon>
        <taxon>Embryophyta</taxon>
        <taxon>Tracheophyta</taxon>
        <taxon>Spermatophyta</taxon>
        <taxon>Magnoliopsida</taxon>
        <taxon>Liliopsida</taxon>
        <taxon>Poales</taxon>
        <taxon>Poaceae</taxon>
        <taxon>PACMAD clade</taxon>
        <taxon>Panicoideae</taxon>
        <taxon>Andropogonodae</taxon>
        <taxon>Andropogoneae</taxon>
        <taxon>Sorghinae</taxon>
        <taxon>Sorghum</taxon>
    </lineage>
</organism>
<sequence length="540" mass="61200">MYHMSMERQPDRRRRQAQATNGLVASQAKTNVLPCQQDDDSQGGERDIQIPNLPEDIWCHIHSLMPMRDAARAACVSHAFLRSWRCHPNLIFCGTILGMKKKAYGNDDEIARDFCSKVDHILKKHSGIGVKKLVIDMCGCYAANDSCYINSWLLTAVTPGIEELLLALPVGATYKFPCSLLSNGRDSIRYLLLSGCSLQPTAELPWLKRLTKVELHALCFTKDELGCLLCNSFALERLVIRHCDEIDCLKIPCVLQQLRYLDVICCDDLQVIDNKAPNISSFFYCGGCIQLSLGDTLKMEYIHLMFSGALNYACVELPSSMPNLKIATIQSRSEMVNTPVLRSKFLHLKKLTISLSAPTFSPAYDYFSLVSLVGACPSLETLVLNVSQEKMEHVSIFTDPSDLRKMQGQQHHKMKRVTIQGFTSAKSLVELTCHFVESITSLEHLTLEAFQSSIRCSMPARKRRKCFPLPIDVLREAQRGLLAIRTYIEPKVPSMMVWLLHRSKQRSCPVSDMMILRVVPSEPHFLWYNIGYEEKGLWKW</sequence>
<dbReference type="InterPro" id="IPR036047">
    <property type="entry name" value="F-box-like_dom_sf"/>
</dbReference>
<dbReference type="InterPro" id="IPR001810">
    <property type="entry name" value="F-box_dom"/>
</dbReference>
<dbReference type="SUPFAM" id="SSF81383">
    <property type="entry name" value="F-box domain"/>
    <property type="match status" value="1"/>
</dbReference>
<dbReference type="Pfam" id="PF23622">
    <property type="entry name" value="LRR_At1g61320_AtMIF1"/>
    <property type="match status" value="1"/>
</dbReference>
<dbReference type="Proteomes" id="UP000000768">
    <property type="component" value="Chromosome 5"/>
</dbReference>
<dbReference type="Pfam" id="PF00646">
    <property type="entry name" value="F-box"/>
    <property type="match status" value="1"/>
</dbReference>
<evidence type="ECO:0000256" key="1">
    <source>
        <dbReference type="SAM" id="MobiDB-lite"/>
    </source>
</evidence>
<dbReference type="InterPro" id="IPR055357">
    <property type="entry name" value="LRR_At1g61320_AtMIF1"/>
</dbReference>
<reference evidence="4 5" key="1">
    <citation type="journal article" date="2009" name="Nature">
        <title>The Sorghum bicolor genome and the diversification of grasses.</title>
        <authorList>
            <person name="Paterson A.H."/>
            <person name="Bowers J.E."/>
            <person name="Bruggmann R."/>
            <person name="Dubchak I."/>
            <person name="Grimwood J."/>
            <person name="Gundlach H."/>
            <person name="Haberer G."/>
            <person name="Hellsten U."/>
            <person name="Mitros T."/>
            <person name="Poliakov A."/>
            <person name="Schmutz J."/>
            <person name="Spannagl M."/>
            <person name="Tang H."/>
            <person name="Wang X."/>
            <person name="Wicker T."/>
            <person name="Bharti A.K."/>
            <person name="Chapman J."/>
            <person name="Feltus F.A."/>
            <person name="Gowik U."/>
            <person name="Grigoriev I.V."/>
            <person name="Lyons E."/>
            <person name="Maher C.A."/>
            <person name="Martis M."/>
            <person name="Narechania A."/>
            <person name="Otillar R.P."/>
            <person name="Penning B.W."/>
            <person name="Salamov A.A."/>
            <person name="Wang Y."/>
            <person name="Zhang L."/>
            <person name="Carpita N.C."/>
            <person name="Freeling M."/>
            <person name="Gingle A.R."/>
            <person name="Hash C.T."/>
            <person name="Keller B."/>
            <person name="Klein P."/>
            <person name="Kresovich S."/>
            <person name="McCann M.C."/>
            <person name="Ming R."/>
            <person name="Peterson D.G."/>
            <person name="Mehboob-ur-Rahman"/>
            <person name="Ware D."/>
            <person name="Westhoff P."/>
            <person name="Mayer K.F."/>
            <person name="Messing J."/>
            <person name="Rokhsar D.S."/>
        </authorList>
    </citation>
    <scope>NUCLEOTIDE SEQUENCE [LARGE SCALE GENOMIC DNA]</scope>
    <source>
        <strain evidence="5">cv. BTx623</strain>
    </source>
</reference>
<proteinExistence type="predicted"/>
<feature type="region of interest" description="Disordered" evidence="1">
    <location>
        <begin position="1"/>
        <end position="23"/>
    </location>
</feature>
<protein>
    <submittedName>
        <fullName evidence="4">Uncharacterized protein</fullName>
    </submittedName>
</protein>
<dbReference type="InterPro" id="IPR053772">
    <property type="entry name" value="At1g61320/At1g61330-like"/>
</dbReference>
<gene>
    <name evidence="4" type="ORF">SORBI_3005G009100</name>
</gene>
<name>A0A1Z5RG48_SORBI</name>
<dbReference type="SUPFAM" id="SSF52058">
    <property type="entry name" value="L domain-like"/>
    <property type="match status" value="1"/>
</dbReference>
<dbReference type="ExpressionAtlas" id="A0A1Z5RG48">
    <property type="expression patterns" value="baseline and differential"/>
</dbReference>
<keyword evidence="5" id="KW-1185">Reference proteome</keyword>
<dbReference type="Gene3D" id="3.80.10.10">
    <property type="entry name" value="Ribonuclease Inhibitor"/>
    <property type="match status" value="1"/>
</dbReference>
<dbReference type="Gramene" id="OQU82708">
    <property type="protein sequence ID" value="OQU82708"/>
    <property type="gene ID" value="SORBI_3005G009100"/>
</dbReference>
<dbReference type="AlphaFoldDB" id="A0A1Z5RG48"/>
<dbReference type="EMBL" id="CM000764">
    <property type="protein sequence ID" value="OQU82708.1"/>
    <property type="molecule type" value="Genomic_DNA"/>
</dbReference>
<reference evidence="5" key="2">
    <citation type="journal article" date="2018" name="Plant J.">
        <title>The Sorghum bicolor reference genome: improved assembly, gene annotations, a transcriptome atlas, and signatures of genome organization.</title>
        <authorList>
            <person name="McCormick R.F."/>
            <person name="Truong S.K."/>
            <person name="Sreedasyam A."/>
            <person name="Jenkins J."/>
            <person name="Shu S."/>
            <person name="Sims D."/>
            <person name="Kennedy M."/>
            <person name="Amirebrahimi M."/>
            <person name="Weers B.D."/>
            <person name="McKinley B."/>
            <person name="Mattison A."/>
            <person name="Morishige D.T."/>
            <person name="Grimwood J."/>
            <person name="Schmutz J."/>
            <person name="Mullet J.E."/>
        </authorList>
    </citation>
    <scope>NUCLEOTIDE SEQUENCE [LARGE SCALE GENOMIC DNA]</scope>
    <source>
        <strain evidence="5">cv. BTx623</strain>
    </source>
</reference>
<feature type="compositionally biased region" description="Basic and acidic residues" evidence="1">
    <location>
        <begin position="1"/>
        <end position="10"/>
    </location>
</feature>
<evidence type="ECO:0000259" key="2">
    <source>
        <dbReference type="Pfam" id="PF00646"/>
    </source>
</evidence>